<sequence>MSLFRQKAIETTDLWPVGPATEPSTDEELPVAVAFIAMQKVKLASLDHDIEAALQLLGDLRARREALCNRIAAQKAYVALVRRLPDDILREIFVRCLPMNSNPSIMTPHLGPTLLTHLCSRWRNLSHSTPELWARLCITFRPGAGQSEPKYSERSGSKYEDIEAVETLKGTCDYGHELNDALGVLGRCRALTTFAMRVKSGWHQSQILDPPHSMVSTPQLRILRLCLPTIGLKRLLPVLEASSLEELMVTQRLARFDNHQISPNIFSDELFHFLSRSCLDSNIKERRLAINSIHHDRDTFYRLLEILPGVERLAFEELPEEHPYKYVHHSDDSFLLHLAGLTSIILLPKLRFFCCRARSNFSVNVFSQFIRRKCLPQQPSPGRDLSRLQELELGTRLVANYHFFNPQLEKWFANIQSHYVNDSTPQPPDVRMESVVEILEPCRRDGLVVTFEGYERNHWKDWETSWLQK</sequence>
<reference evidence="1 2" key="1">
    <citation type="journal article" date="2020" name="ISME J.">
        <title>Uncovering the hidden diversity of litter-decomposition mechanisms in mushroom-forming fungi.</title>
        <authorList>
            <person name="Floudas D."/>
            <person name="Bentzer J."/>
            <person name="Ahren D."/>
            <person name="Johansson T."/>
            <person name="Persson P."/>
            <person name="Tunlid A."/>
        </authorList>
    </citation>
    <scope>NUCLEOTIDE SEQUENCE [LARGE SCALE GENOMIC DNA]</scope>
    <source>
        <strain evidence="1 2">CBS 101986</strain>
    </source>
</reference>
<dbReference type="AlphaFoldDB" id="A0A8H5AUA0"/>
<dbReference type="OrthoDB" id="3365698at2759"/>
<evidence type="ECO:0000313" key="1">
    <source>
        <dbReference type="EMBL" id="KAF5310995.1"/>
    </source>
</evidence>
<keyword evidence="2" id="KW-1185">Reference proteome</keyword>
<gene>
    <name evidence="1" type="ORF">D9619_007921</name>
</gene>
<dbReference type="Proteomes" id="UP000567179">
    <property type="component" value="Unassembled WGS sequence"/>
</dbReference>
<accession>A0A8H5AUA0</accession>
<name>A0A8H5AUA0_9AGAR</name>
<evidence type="ECO:0008006" key="3">
    <source>
        <dbReference type="Google" id="ProtNLM"/>
    </source>
</evidence>
<organism evidence="1 2">
    <name type="scientific">Psilocybe cf. subviscida</name>
    <dbReference type="NCBI Taxonomy" id="2480587"/>
    <lineage>
        <taxon>Eukaryota</taxon>
        <taxon>Fungi</taxon>
        <taxon>Dikarya</taxon>
        <taxon>Basidiomycota</taxon>
        <taxon>Agaricomycotina</taxon>
        <taxon>Agaricomycetes</taxon>
        <taxon>Agaricomycetidae</taxon>
        <taxon>Agaricales</taxon>
        <taxon>Agaricineae</taxon>
        <taxon>Strophariaceae</taxon>
        <taxon>Psilocybe</taxon>
    </lineage>
</organism>
<comment type="caution">
    <text evidence="1">The sequence shown here is derived from an EMBL/GenBank/DDBJ whole genome shotgun (WGS) entry which is preliminary data.</text>
</comment>
<proteinExistence type="predicted"/>
<dbReference type="EMBL" id="JAACJJ010000057">
    <property type="protein sequence ID" value="KAF5310995.1"/>
    <property type="molecule type" value="Genomic_DNA"/>
</dbReference>
<protein>
    <recommendedName>
        <fullName evidence="3">F-box domain-containing protein</fullName>
    </recommendedName>
</protein>
<evidence type="ECO:0000313" key="2">
    <source>
        <dbReference type="Proteomes" id="UP000567179"/>
    </source>
</evidence>